<keyword evidence="2" id="KW-1185">Reference proteome</keyword>
<reference evidence="1" key="2">
    <citation type="submission" date="2022-01" db="EMBL/GenBank/DDBJ databases">
        <authorList>
            <person name="Yamashiro T."/>
            <person name="Shiraishi A."/>
            <person name="Satake H."/>
            <person name="Nakayama K."/>
        </authorList>
    </citation>
    <scope>NUCLEOTIDE SEQUENCE</scope>
</reference>
<reference evidence="1" key="1">
    <citation type="journal article" date="2022" name="Int. J. Mol. Sci.">
        <title>Draft Genome of Tanacetum Coccineum: Genomic Comparison of Closely Related Tanacetum-Family Plants.</title>
        <authorList>
            <person name="Yamashiro T."/>
            <person name="Shiraishi A."/>
            <person name="Nakayama K."/>
            <person name="Satake H."/>
        </authorList>
    </citation>
    <scope>NUCLEOTIDE SEQUENCE</scope>
</reference>
<evidence type="ECO:0000313" key="2">
    <source>
        <dbReference type="Proteomes" id="UP001151760"/>
    </source>
</evidence>
<dbReference type="Proteomes" id="UP001151760">
    <property type="component" value="Unassembled WGS sequence"/>
</dbReference>
<accession>A0ABQ5I451</accession>
<protein>
    <submittedName>
        <fullName evidence="1">Uncharacterized protein</fullName>
    </submittedName>
</protein>
<evidence type="ECO:0000313" key="1">
    <source>
        <dbReference type="EMBL" id="GJT94117.1"/>
    </source>
</evidence>
<comment type="caution">
    <text evidence="1">The sequence shown here is derived from an EMBL/GenBank/DDBJ whole genome shotgun (WGS) entry which is preliminary data.</text>
</comment>
<organism evidence="1 2">
    <name type="scientific">Tanacetum coccineum</name>
    <dbReference type="NCBI Taxonomy" id="301880"/>
    <lineage>
        <taxon>Eukaryota</taxon>
        <taxon>Viridiplantae</taxon>
        <taxon>Streptophyta</taxon>
        <taxon>Embryophyta</taxon>
        <taxon>Tracheophyta</taxon>
        <taxon>Spermatophyta</taxon>
        <taxon>Magnoliopsida</taxon>
        <taxon>eudicotyledons</taxon>
        <taxon>Gunneridae</taxon>
        <taxon>Pentapetalae</taxon>
        <taxon>asterids</taxon>
        <taxon>campanulids</taxon>
        <taxon>Asterales</taxon>
        <taxon>Asteraceae</taxon>
        <taxon>Asteroideae</taxon>
        <taxon>Anthemideae</taxon>
        <taxon>Anthemidinae</taxon>
        <taxon>Tanacetum</taxon>
    </lineage>
</organism>
<sequence length="205" mass="22792">MSTLTFADTHNMVAFLEKPAESDGFHEIIDFLNANQIRYALTVNPTIYTSCIQQVKKLEQTINTSQARRRAKVVISDDEEAEEDPSNQGRSLIEELDLNVGISLVPHCCRSGERIVDSQIRIKPGRAVSELDSTAGVKEKDKGKAIMHETELPKKIKKSLGIAKAVGYKERSCSKSDHANDIDWSDPSYSKISIPFKLGPFSVVK</sequence>
<dbReference type="EMBL" id="BQNB010020265">
    <property type="protein sequence ID" value="GJT94117.1"/>
    <property type="molecule type" value="Genomic_DNA"/>
</dbReference>
<gene>
    <name evidence="1" type="ORF">Tco_1082962</name>
</gene>
<name>A0ABQ5I451_9ASTR</name>
<proteinExistence type="predicted"/>